<evidence type="ECO:0000256" key="3">
    <source>
        <dbReference type="ARBA" id="ARBA00022448"/>
    </source>
</evidence>
<dbReference type="GO" id="GO:0009279">
    <property type="term" value="C:cell outer membrane"/>
    <property type="evidence" value="ECO:0007669"/>
    <property type="project" value="UniProtKB-SubCell"/>
</dbReference>
<evidence type="ECO:0000313" key="13">
    <source>
        <dbReference type="EMBL" id="TDT37001.1"/>
    </source>
</evidence>
<evidence type="ECO:0000256" key="7">
    <source>
        <dbReference type="ARBA" id="ARBA00023065"/>
    </source>
</evidence>
<dbReference type="GO" id="GO:0046930">
    <property type="term" value="C:pore complex"/>
    <property type="evidence" value="ECO:0007669"/>
    <property type="project" value="UniProtKB-KW"/>
</dbReference>
<dbReference type="PANTHER" id="PTHR34501">
    <property type="entry name" value="PROTEIN YDDL-RELATED"/>
    <property type="match status" value="1"/>
</dbReference>
<organism evidence="13 14">
    <name type="scientific">Halospina denitrificans</name>
    <dbReference type="NCBI Taxonomy" id="332522"/>
    <lineage>
        <taxon>Bacteria</taxon>
        <taxon>Pseudomonadati</taxon>
        <taxon>Pseudomonadota</taxon>
        <taxon>Gammaproteobacteria</taxon>
        <taxon>Halospina</taxon>
    </lineage>
</organism>
<evidence type="ECO:0000256" key="10">
    <source>
        <dbReference type="ARBA" id="ARBA00023237"/>
    </source>
</evidence>
<gene>
    <name evidence="13" type="ORF">DES49_2953</name>
</gene>
<dbReference type="AlphaFoldDB" id="A0A4R7JGR9"/>
<dbReference type="RefSeq" id="WP_133737172.1">
    <property type="nucleotide sequence ID" value="NZ_SOAX01000008.1"/>
</dbReference>
<dbReference type="PANTHER" id="PTHR34501:SF9">
    <property type="entry name" value="MAJOR OUTER MEMBRANE PROTEIN P.IA"/>
    <property type="match status" value="1"/>
</dbReference>
<comment type="subunit">
    <text evidence="2">Homotrimer.</text>
</comment>
<dbReference type="GO" id="GO:0015288">
    <property type="term" value="F:porin activity"/>
    <property type="evidence" value="ECO:0007669"/>
    <property type="project" value="UniProtKB-KW"/>
</dbReference>
<evidence type="ECO:0000256" key="5">
    <source>
        <dbReference type="ARBA" id="ARBA00022692"/>
    </source>
</evidence>
<keyword evidence="5" id="KW-0812">Transmembrane</keyword>
<keyword evidence="9" id="KW-0472">Membrane</keyword>
<evidence type="ECO:0000313" key="14">
    <source>
        <dbReference type="Proteomes" id="UP000295830"/>
    </source>
</evidence>
<evidence type="ECO:0000256" key="6">
    <source>
        <dbReference type="ARBA" id="ARBA00022729"/>
    </source>
</evidence>
<keyword evidence="10" id="KW-0998">Cell outer membrane</keyword>
<dbReference type="EMBL" id="SOAX01000008">
    <property type="protein sequence ID" value="TDT37001.1"/>
    <property type="molecule type" value="Genomic_DNA"/>
</dbReference>
<dbReference type="GO" id="GO:0006811">
    <property type="term" value="P:monoatomic ion transport"/>
    <property type="evidence" value="ECO:0007669"/>
    <property type="project" value="UniProtKB-KW"/>
</dbReference>
<protein>
    <submittedName>
        <fullName evidence="13">Putative porin</fullName>
    </submittedName>
</protein>
<reference evidence="13 14" key="1">
    <citation type="submission" date="2019-03" db="EMBL/GenBank/DDBJ databases">
        <title>Genomic Encyclopedia of Type Strains, Phase IV (KMG-IV): sequencing the most valuable type-strain genomes for metagenomic binning, comparative biology and taxonomic classification.</title>
        <authorList>
            <person name="Goeker M."/>
        </authorList>
    </citation>
    <scope>NUCLEOTIDE SEQUENCE [LARGE SCALE GENOMIC DNA]</scope>
    <source>
        <strain evidence="13 14">DSM 15505</strain>
    </source>
</reference>
<evidence type="ECO:0000256" key="1">
    <source>
        <dbReference type="ARBA" id="ARBA00004571"/>
    </source>
</evidence>
<keyword evidence="6 11" id="KW-0732">Signal</keyword>
<keyword evidence="3" id="KW-0813">Transport</keyword>
<accession>A0A4R7JGR9</accession>
<dbReference type="CDD" id="cd00342">
    <property type="entry name" value="gram_neg_porins"/>
    <property type="match status" value="1"/>
</dbReference>
<evidence type="ECO:0000256" key="4">
    <source>
        <dbReference type="ARBA" id="ARBA00022452"/>
    </source>
</evidence>
<evidence type="ECO:0000259" key="12">
    <source>
        <dbReference type="Pfam" id="PF13609"/>
    </source>
</evidence>
<comment type="caution">
    <text evidence="13">The sequence shown here is derived from an EMBL/GenBank/DDBJ whole genome shotgun (WGS) entry which is preliminary data.</text>
</comment>
<comment type="subcellular location">
    <subcellularLocation>
        <location evidence="1">Cell outer membrane</location>
        <topology evidence="1">Multi-pass membrane protein</topology>
    </subcellularLocation>
</comment>
<evidence type="ECO:0000256" key="2">
    <source>
        <dbReference type="ARBA" id="ARBA00011233"/>
    </source>
</evidence>
<keyword evidence="8" id="KW-0626">Porin</keyword>
<dbReference type="InterPro" id="IPR033900">
    <property type="entry name" value="Gram_neg_porin_domain"/>
</dbReference>
<evidence type="ECO:0000256" key="9">
    <source>
        <dbReference type="ARBA" id="ARBA00023136"/>
    </source>
</evidence>
<proteinExistence type="predicted"/>
<sequence>MRTMRCVAATMLLTAGGAIQAADDPTQADIDEMMHRMDMMPEVYGQLSLALEHNETRNTQQGSQTSFRDNHSWIGIRNQTEIMPGTEAFARAEWSSIPTDDDGMTDSLEYAYLGVEGDFGRIWGGTDDSVFEQELDQVANVFEGEFRDEEGADLRHFKGPYDTGRDRLIQYRSPSYGNWQLHGAVQLNEDGNEDVAQGDAKEGRPYQLITTYKSGNWAWALGMDSNDGDSTERLGERNNENTYGFRGSYRGERWTLTAQYQHRDEIRNVGSLLTTYSIGPNRFSVAWERERDDTQLDTETRTAYTAQILHDVNESMAVYVEGYQLESDGVTPMRRDLIIGSRYRF</sequence>
<dbReference type="Pfam" id="PF13609">
    <property type="entry name" value="Porin_4"/>
    <property type="match status" value="1"/>
</dbReference>
<keyword evidence="4" id="KW-1134">Transmembrane beta strand</keyword>
<name>A0A4R7JGR9_9GAMM</name>
<feature type="chain" id="PRO_5020457402" evidence="11">
    <location>
        <begin position="22"/>
        <end position="345"/>
    </location>
</feature>
<dbReference type="Proteomes" id="UP000295830">
    <property type="component" value="Unassembled WGS sequence"/>
</dbReference>
<evidence type="ECO:0000256" key="8">
    <source>
        <dbReference type="ARBA" id="ARBA00023114"/>
    </source>
</evidence>
<keyword evidence="14" id="KW-1185">Reference proteome</keyword>
<dbReference type="OrthoDB" id="8957883at2"/>
<dbReference type="SUPFAM" id="SSF56935">
    <property type="entry name" value="Porins"/>
    <property type="match status" value="1"/>
</dbReference>
<evidence type="ECO:0000256" key="11">
    <source>
        <dbReference type="SAM" id="SignalP"/>
    </source>
</evidence>
<dbReference type="InterPro" id="IPR050298">
    <property type="entry name" value="Gram-neg_bact_OMP"/>
</dbReference>
<feature type="signal peptide" evidence="11">
    <location>
        <begin position="1"/>
        <end position="21"/>
    </location>
</feature>
<keyword evidence="7" id="KW-0406">Ion transport</keyword>
<feature type="domain" description="Porin" evidence="12">
    <location>
        <begin position="8"/>
        <end position="328"/>
    </location>
</feature>
<dbReference type="InterPro" id="IPR023614">
    <property type="entry name" value="Porin_dom_sf"/>
</dbReference>
<dbReference type="Gene3D" id="2.40.160.10">
    <property type="entry name" value="Porin"/>
    <property type="match status" value="1"/>
</dbReference>